<dbReference type="EMBL" id="JAFKCV010000007">
    <property type="protein sequence ID" value="MBN7826196.1"/>
    <property type="molecule type" value="Genomic_DNA"/>
</dbReference>
<evidence type="ECO:0000256" key="1">
    <source>
        <dbReference type="SAM" id="Phobius"/>
    </source>
</evidence>
<evidence type="ECO:0008006" key="4">
    <source>
        <dbReference type="Google" id="ProtNLM"/>
    </source>
</evidence>
<feature type="transmembrane region" description="Helical" evidence="1">
    <location>
        <begin position="816"/>
        <end position="835"/>
    </location>
</feature>
<comment type="caution">
    <text evidence="2">The sequence shown here is derived from an EMBL/GenBank/DDBJ whole genome shotgun (WGS) entry which is preliminary data.</text>
</comment>
<feature type="transmembrane region" description="Helical" evidence="1">
    <location>
        <begin position="264"/>
        <end position="284"/>
    </location>
</feature>
<feature type="transmembrane region" description="Helical" evidence="1">
    <location>
        <begin position="995"/>
        <end position="1012"/>
    </location>
</feature>
<evidence type="ECO:0000313" key="2">
    <source>
        <dbReference type="EMBL" id="MBN7826196.1"/>
    </source>
</evidence>
<sequence length="1415" mass="160362">MATDESSGSHAVPVKWKKWLYSTIFILIAAGYFYYQYAESQDRLLNRNYYRILSEAANKFNENLFKLDSLFAYDASIPSITSQFPSYSKDWNNSGGEHIPLSYSLDWHELTIHQDGRNDSIEVRDILPLPQYGFSQYLFANQDGIVLASSGVESTISVVDLTSIAKAMQTQTQGWQFFRQQQTDKETKVQLPSLSRHLDMPLSYGEYRIFIYPFRAELQIKPGEKMQTAKNIEDDTALDQLYLVGLLPMHELDKLEGGLWTPSWLIILFSVLFFSLTLLWLFLLPDNRAISRGKRVGCQLIAYVFYLVTMSYLIAAMQDSLLGSLKKADARLTARELVRDIERDLYEAFTALASHRPFFRHLVSDYGPQEKRIREAMKTPLGENTGQGHRRGWNECRVNLHQADIEKQVRPWLANYYPQATLPAGAGAMLSAYQQWMAPQSPPLSPLGTVSPDHQANLLHNESRFYLHVYPYTARSTKLADIYANSIQVVDAPGGRICVTDSYVTAPHHLEYLKNVFVIDNSGRMELPSLYFIEDNGQPNNFNLSHREYFKQVRDFKGLTLSLARTAEDGSRYAERRFDNVFIQRLLNIGVGTRGTTLSMPLEETPRLLQFNPVDGDPAPRSVRDSYVLAADVLLPRISLRRPGLQDFVTMVVDRNDGGVLFHTDTARAMVENLFQAGDGTTDITTWLRAGLDKSMPRLEASFDGTYHGQEGRFLGLSTPVPDWAVVVFYPYESLQALKFTHFLLLLGLLLMAHLLLALLRWLYAGKPQGLWGSPLADKDHHQFRADLLLGSMLLVAVTWIWSWLRLYQSFLHPDYLLIMLLILLIPLIGVGLALWHRRSSISLPLVTPRTGSVFWPAAISVLLLSLALWWLESRPLGVLLEHYRNTYCNSVNQERAEMQSVALNNFPNSITGLRRDPFSLLPDQTHWISQPAAINAYSCEQYPTEVDSADYPRLNSLLGLDFLWKWIQQPPGEALQQPLQKLQQAQRQPYWQHWGYFWLLPALLLIWYLFYHKILLLRLYYHPSTIRLLKALQGVVRDTGSTPPQKNAKIAPSGPAPQAPQHKLLLKLAPHQTGGTDLTVLNALSQQTQEDATDGLQALFNNLRNKLPSLHRADPGQVTLPNVKINISESAEVALWDIETSLCHETHRHQLLSLIIELKALVQLQTVARLTLFMEANSLHMIRTKARLSSQPGKGECAPDAFLSWSECLIDFHLVTSGDFSAGLDRRLIESECRDLPQLAQLLPPLTEAQPQTEAIWLRDDERTNLTLTWILLHADALYRFKWETCSNREKLALYHLAMDQNLNPLNQELMEKLVFSGMAMPDQQRLRITNQSLVRFILTAETEETLALLESQGAAGIWQDYKLPIGAIVLLLVVGLAATSGQSLLMIAGAVTGLLTTLGNLFGSASTFKNHLK</sequence>
<keyword evidence="1" id="KW-0472">Membrane</keyword>
<feature type="transmembrane region" description="Helical" evidence="1">
    <location>
        <begin position="855"/>
        <end position="872"/>
    </location>
</feature>
<feature type="transmembrane region" description="Helical" evidence="1">
    <location>
        <begin position="296"/>
        <end position="317"/>
    </location>
</feature>
<feature type="transmembrane region" description="Helical" evidence="1">
    <location>
        <begin position="1386"/>
        <end position="1405"/>
    </location>
</feature>
<gene>
    <name evidence="2" type="ORF">J0A66_13255</name>
</gene>
<dbReference type="Proteomes" id="UP000664654">
    <property type="component" value="Unassembled WGS sequence"/>
</dbReference>
<keyword evidence="1" id="KW-0812">Transmembrane</keyword>
<protein>
    <recommendedName>
        <fullName evidence="4">Cache domain-containing protein</fullName>
    </recommendedName>
</protein>
<organism evidence="2 3">
    <name type="scientific">Bowmanella dokdonensis</name>
    <dbReference type="NCBI Taxonomy" id="751969"/>
    <lineage>
        <taxon>Bacteria</taxon>
        <taxon>Pseudomonadati</taxon>
        <taxon>Pseudomonadota</taxon>
        <taxon>Gammaproteobacteria</taxon>
        <taxon>Alteromonadales</taxon>
        <taxon>Alteromonadaceae</taxon>
        <taxon>Bowmanella</taxon>
    </lineage>
</organism>
<keyword evidence="3" id="KW-1185">Reference proteome</keyword>
<evidence type="ECO:0000313" key="3">
    <source>
        <dbReference type="Proteomes" id="UP000664654"/>
    </source>
</evidence>
<reference evidence="2" key="1">
    <citation type="submission" date="2021-03" db="EMBL/GenBank/DDBJ databases">
        <title>novel species isolated from a fishpond in China.</title>
        <authorList>
            <person name="Lu H."/>
            <person name="Cai Z."/>
        </authorList>
    </citation>
    <scope>NUCLEOTIDE SEQUENCE</scope>
    <source>
        <strain evidence="2">JCM 30855</strain>
    </source>
</reference>
<accession>A0A939DQT9</accession>
<proteinExistence type="predicted"/>
<dbReference type="RefSeq" id="WP_206574311.1">
    <property type="nucleotide sequence ID" value="NZ_JAFKCV010000007.1"/>
</dbReference>
<keyword evidence="1" id="KW-1133">Transmembrane helix</keyword>
<name>A0A939DQT9_9ALTE</name>
<feature type="transmembrane region" description="Helical" evidence="1">
    <location>
        <begin position="19"/>
        <end position="37"/>
    </location>
</feature>
<feature type="transmembrane region" description="Helical" evidence="1">
    <location>
        <begin position="784"/>
        <end position="804"/>
    </location>
</feature>
<feature type="transmembrane region" description="Helical" evidence="1">
    <location>
        <begin position="1363"/>
        <end position="1380"/>
    </location>
</feature>
<feature type="transmembrane region" description="Helical" evidence="1">
    <location>
        <begin position="743"/>
        <end position="764"/>
    </location>
</feature>